<dbReference type="Proteomes" id="UP000033710">
    <property type="component" value="Unassembled WGS sequence"/>
</dbReference>
<evidence type="ECO:0000313" key="2">
    <source>
        <dbReference type="EMBL" id="KJR86799.1"/>
    </source>
</evidence>
<comment type="caution">
    <text evidence="2">The sequence shown here is derived from an EMBL/GenBank/DDBJ whole genome shotgun (WGS) entry which is preliminary data.</text>
</comment>
<sequence>MGVMSGAGRLASRTTVYSPPYAINGPLNPIKADASSGPVTLSAAQSRYLRPVTTICSTSLVASTTWESKSPSDRRPRKHEKKMATFRNSSKWATDRYDRSRMIS</sequence>
<dbReference type="AlphaFoldDB" id="A0A0F2MCJ4"/>
<dbReference type="EMBL" id="AXCR01000006">
    <property type="protein sequence ID" value="KJR86799.1"/>
    <property type="molecule type" value="Genomic_DNA"/>
</dbReference>
<dbReference type="VEuPathDB" id="FungiDB:SPSK_02857"/>
<reference evidence="2 3" key="1">
    <citation type="journal article" date="2014" name="BMC Genomics">
        <title>Comparative genomics of the major fungal agents of human and animal Sporotrichosis: Sporothrix schenckii and Sporothrix brasiliensis.</title>
        <authorList>
            <person name="Teixeira M.M."/>
            <person name="de Almeida L.G."/>
            <person name="Kubitschek-Barreira P."/>
            <person name="Alves F.L."/>
            <person name="Kioshima E.S."/>
            <person name="Abadio A.K."/>
            <person name="Fernandes L."/>
            <person name="Derengowski L.S."/>
            <person name="Ferreira K.S."/>
            <person name="Souza R.C."/>
            <person name="Ruiz J.C."/>
            <person name="de Andrade N.C."/>
            <person name="Paes H.C."/>
            <person name="Nicola A.M."/>
            <person name="Albuquerque P."/>
            <person name="Gerber A.L."/>
            <person name="Martins V.P."/>
            <person name="Peconick L.D."/>
            <person name="Neto A.V."/>
            <person name="Chaucanez C.B."/>
            <person name="Silva P.A."/>
            <person name="Cunha O.L."/>
            <person name="de Oliveira F.F."/>
            <person name="dos Santos T.C."/>
            <person name="Barros A.L."/>
            <person name="Soares M.A."/>
            <person name="de Oliveira L.M."/>
            <person name="Marini M.M."/>
            <person name="Villalobos-Duno H."/>
            <person name="Cunha M.M."/>
            <person name="de Hoog S."/>
            <person name="da Silveira J.F."/>
            <person name="Henrissat B."/>
            <person name="Nino-Vega G.A."/>
            <person name="Cisalpino P.S."/>
            <person name="Mora-Montes H.M."/>
            <person name="Almeida S.R."/>
            <person name="Stajich J.E."/>
            <person name="Lopes-Bezerra L.M."/>
            <person name="Vasconcelos A.T."/>
            <person name="Felipe M.S."/>
        </authorList>
    </citation>
    <scope>NUCLEOTIDE SEQUENCE [LARGE SCALE GENOMIC DNA]</scope>
    <source>
        <strain evidence="2 3">1099-18</strain>
    </source>
</reference>
<name>A0A0F2MCJ4_SPOSC</name>
<dbReference type="RefSeq" id="XP_016589475.1">
    <property type="nucleotide sequence ID" value="XM_016729719.1"/>
</dbReference>
<feature type="region of interest" description="Disordered" evidence="1">
    <location>
        <begin position="64"/>
        <end position="90"/>
    </location>
</feature>
<reference evidence="2 3" key="2">
    <citation type="journal article" date="2015" name="Eukaryot. Cell">
        <title>Asexual propagation of a virulent clone complex in a human and feline outbreak of sporotrichosis.</title>
        <authorList>
            <person name="Teixeira Mde M."/>
            <person name="Rodrigues A.M."/>
            <person name="Tsui C.K."/>
            <person name="de Almeida L.G."/>
            <person name="Van Diepeningen A.D."/>
            <person name="van den Ende B.G."/>
            <person name="Fernandes G.F."/>
            <person name="Kano R."/>
            <person name="Hamelin R.C."/>
            <person name="Lopes-Bezerra L.M."/>
            <person name="Vasconcelos A.T."/>
            <person name="de Hoog S."/>
            <person name="de Camargo Z.P."/>
            <person name="Felipe M.S."/>
        </authorList>
    </citation>
    <scope>NUCLEOTIDE SEQUENCE [LARGE SCALE GENOMIC DNA]</scope>
    <source>
        <strain evidence="2 3">1099-18</strain>
    </source>
</reference>
<accession>A0A0F2MCJ4</accession>
<dbReference type="GeneID" id="27664996"/>
<evidence type="ECO:0000256" key="1">
    <source>
        <dbReference type="SAM" id="MobiDB-lite"/>
    </source>
</evidence>
<proteinExistence type="predicted"/>
<dbReference type="OrthoDB" id="10284660at2759"/>
<organism evidence="2 3">
    <name type="scientific">Sporothrix schenckii 1099-18</name>
    <dbReference type="NCBI Taxonomy" id="1397361"/>
    <lineage>
        <taxon>Eukaryota</taxon>
        <taxon>Fungi</taxon>
        <taxon>Dikarya</taxon>
        <taxon>Ascomycota</taxon>
        <taxon>Pezizomycotina</taxon>
        <taxon>Sordariomycetes</taxon>
        <taxon>Sordariomycetidae</taxon>
        <taxon>Ophiostomatales</taxon>
        <taxon>Ophiostomataceae</taxon>
        <taxon>Sporothrix</taxon>
    </lineage>
</organism>
<dbReference type="KEGG" id="ssck:SPSK_02857"/>
<gene>
    <name evidence="2" type="ORF">SPSK_02857</name>
</gene>
<evidence type="ECO:0000313" key="3">
    <source>
        <dbReference type="Proteomes" id="UP000033710"/>
    </source>
</evidence>
<protein>
    <submittedName>
        <fullName evidence="2">Uncharacterized protein</fullName>
    </submittedName>
</protein>